<dbReference type="AlphaFoldDB" id="A0A0F9RW37"/>
<accession>A0A0F9RW37</accession>
<comment type="caution">
    <text evidence="1">The sequence shown here is derived from an EMBL/GenBank/DDBJ whole genome shotgun (WGS) entry which is preliminary data.</text>
</comment>
<gene>
    <name evidence="1" type="ORF">LCGC14_0847590</name>
</gene>
<evidence type="ECO:0008006" key="2">
    <source>
        <dbReference type="Google" id="ProtNLM"/>
    </source>
</evidence>
<sequence>MNVFVRFIVIIPALFMAAVTQAEPHISLGGTVYESAALHAEIDPYLLYALTLVESGKATGDGNVVPWPYVIRAKDARIYASDEEEYRAAWKLFTSKYGDNIDVGPAQVNVYWQVTRGKKVSSAENLLDYETNLTVAAEVLKEAMLSTDNQALGIGRYHTWGDTERAILFGKRVLAVHQNLMAQTDK</sequence>
<dbReference type="EMBL" id="LAZR01002511">
    <property type="protein sequence ID" value="KKN29091.1"/>
    <property type="molecule type" value="Genomic_DNA"/>
</dbReference>
<dbReference type="InterPro" id="IPR023346">
    <property type="entry name" value="Lysozyme-like_dom_sf"/>
</dbReference>
<evidence type="ECO:0000313" key="1">
    <source>
        <dbReference type="EMBL" id="KKN29091.1"/>
    </source>
</evidence>
<protein>
    <recommendedName>
        <fullName evidence="2">Transglycosylase SLT domain-containing protein</fullName>
    </recommendedName>
</protein>
<dbReference type="SUPFAM" id="SSF53955">
    <property type="entry name" value="Lysozyme-like"/>
    <property type="match status" value="1"/>
</dbReference>
<name>A0A0F9RW37_9ZZZZ</name>
<reference evidence="1" key="1">
    <citation type="journal article" date="2015" name="Nature">
        <title>Complex archaea that bridge the gap between prokaryotes and eukaryotes.</title>
        <authorList>
            <person name="Spang A."/>
            <person name="Saw J.H."/>
            <person name="Jorgensen S.L."/>
            <person name="Zaremba-Niedzwiedzka K."/>
            <person name="Martijn J."/>
            <person name="Lind A.E."/>
            <person name="van Eijk R."/>
            <person name="Schleper C."/>
            <person name="Guy L."/>
            <person name="Ettema T.J."/>
        </authorList>
    </citation>
    <scope>NUCLEOTIDE SEQUENCE</scope>
</reference>
<organism evidence="1">
    <name type="scientific">marine sediment metagenome</name>
    <dbReference type="NCBI Taxonomy" id="412755"/>
    <lineage>
        <taxon>unclassified sequences</taxon>
        <taxon>metagenomes</taxon>
        <taxon>ecological metagenomes</taxon>
    </lineage>
</organism>
<proteinExistence type="predicted"/>